<dbReference type="InterPro" id="IPR002104">
    <property type="entry name" value="Integrase_catalytic"/>
</dbReference>
<dbReference type="GO" id="GO:0006310">
    <property type="term" value="P:DNA recombination"/>
    <property type="evidence" value="ECO:0007669"/>
    <property type="project" value="UniProtKB-KW"/>
</dbReference>
<reference evidence="5" key="1">
    <citation type="submission" date="2022-01" db="EMBL/GenBank/DDBJ databases">
        <title>Collection of gut derived symbiotic bacterial strains cultured from healthy donors.</title>
        <authorList>
            <person name="Lin H."/>
            <person name="Kohout C."/>
            <person name="Waligurski E."/>
            <person name="Pamer E.G."/>
        </authorList>
    </citation>
    <scope>NUCLEOTIDE SEQUENCE</scope>
    <source>
        <strain evidence="5">DFI.1.11</strain>
    </source>
</reference>
<dbReference type="PANTHER" id="PTHR30349">
    <property type="entry name" value="PHAGE INTEGRASE-RELATED"/>
    <property type="match status" value="1"/>
</dbReference>
<evidence type="ECO:0000256" key="2">
    <source>
        <dbReference type="ARBA" id="ARBA00023125"/>
    </source>
</evidence>
<dbReference type="RefSeq" id="WP_118753215.1">
    <property type="nucleotide sequence ID" value="NZ_JAAIUP010000005.1"/>
</dbReference>
<dbReference type="AlphaFoldDB" id="A0AAW5CE56"/>
<organism evidence="5 6">
    <name type="scientific">Blautia massiliensis</name>
    <name type="common">ex Durand et al. 2017</name>
    <dbReference type="NCBI Taxonomy" id="1737424"/>
    <lineage>
        <taxon>Bacteria</taxon>
        <taxon>Bacillati</taxon>
        <taxon>Bacillota</taxon>
        <taxon>Clostridia</taxon>
        <taxon>Lachnospirales</taxon>
        <taxon>Lachnospiraceae</taxon>
        <taxon>Blautia</taxon>
    </lineage>
</organism>
<dbReference type="SUPFAM" id="SSF56349">
    <property type="entry name" value="DNA breaking-rejoining enzymes"/>
    <property type="match status" value="1"/>
</dbReference>
<evidence type="ECO:0000313" key="5">
    <source>
        <dbReference type="EMBL" id="MCG5032822.1"/>
    </source>
</evidence>
<dbReference type="EMBL" id="JAKNDE010000004">
    <property type="protein sequence ID" value="MCG5032822.1"/>
    <property type="molecule type" value="Genomic_DNA"/>
</dbReference>
<dbReference type="Gene3D" id="1.10.443.10">
    <property type="entry name" value="Intergrase catalytic core"/>
    <property type="match status" value="1"/>
</dbReference>
<feature type="domain" description="Tyr recombinase" evidence="4">
    <location>
        <begin position="1"/>
        <end position="177"/>
    </location>
</feature>
<dbReference type="InterPro" id="IPR050090">
    <property type="entry name" value="Tyrosine_recombinase_XerCD"/>
</dbReference>
<dbReference type="Proteomes" id="UP001200089">
    <property type="component" value="Unassembled WGS sequence"/>
</dbReference>
<dbReference type="PROSITE" id="PS51898">
    <property type="entry name" value="TYR_RECOMBINASE"/>
    <property type="match status" value="1"/>
</dbReference>
<comment type="caution">
    <text evidence="5">The sequence shown here is derived from an EMBL/GenBank/DDBJ whole genome shotgun (WGS) entry which is preliminary data.</text>
</comment>
<evidence type="ECO:0000313" key="6">
    <source>
        <dbReference type="Proteomes" id="UP001200089"/>
    </source>
</evidence>
<dbReference type="GO" id="GO:0015074">
    <property type="term" value="P:DNA integration"/>
    <property type="evidence" value="ECO:0007669"/>
    <property type="project" value="InterPro"/>
</dbReference>
<dbReference type="CDD" id="cd01189">
    <property type="entry name" value="INT_ICEBs1_C_like"/>
    <property type="match status" value="1"/>
</dbReference>
<dbReference type="Pfam" id="PF00589">
    <property type="entry name" value="Phage_integrase"/>
    <property type="match status" value="1"/>
</dbReference>
<evidence type="ECO:0000259" key="4">
    <source>
        <dbReference type="PROSITE" id="PS51898"/>
    </source>
</evidence>
<dbReference type="GO" id="GO:0003677">
    <property type="term" value="F:DNA binding"/>
    <property type="evidence" value="ECO:0007669"/>
    <property type="project" value="UniProtKB-KW"/>
</dbReference>
<evidence type="ECO:0000256" key="3">
    <source>
        <dbReference type="ARBA" id="ARBA00023172"/>
    </source>
</evidence>
<keyword evidence="2" id="KW-0238">DNA-binding</keyword>
<comment type="similarity">
    <text evidence="1">Belongs to the 'phage' integrase family.</text>
</comment>
<protein>
    <submittedName>
        <fullName evidence="5">Site-specific integrase</fullName>
    </submittedName>
</protein>
<name>A0AAW5CE56_9FIRM</name>
<keyword evidence="3" id="KW-0233">DNA recombination</keyword>
<dbReference type="InterPro" id="IPR013762">
    <property type="entry name" value="Integrase-like_cat_sf"/>
</dbReference>
<dbReference type="PANTHER" id="PTHR30349:SF41">
    <property type="entry name" value="INTEGRASE_RECOMBINASE PROTEIN MJ0367-RELATED"/>
    <property type="match status" value="1"/>
</dbReference>
<dbReference type="InterPro" id="IPR011010">
    <property type="entry name" value="DNA_brk_join_enz"/>
</dbReference>
<evidence type="ECO:0000256" key="1">
    <source>
        <dbReference type="ARBA" id="ARBA00008857"/>
    </source>
</evidence>
<accession>A0AAW5CE56</accession>
<sequence>MYVLFKTGMRISEFTGLTLSDLDMKNRTINIDHQLQKKGTLVYIDTTKTYAGKRVIPMTDGVYEAFKNILAARPKFKVEPMIDGYSGFLWFDKDGKPMVAMHWEKYFKHAVDRYNSIYRVQLPKITLHVCRHTYCSNMAKSGMNPKVLQYLMGHSDISVTLNTYTHLKLDDAKEEMEKLAKAQEATMAVERAEGKSDLHSLRGRKRA</sequence>
<proteinExistence type="inferred from homology"/>
<gene>
    <name evidence="5" type="ORF">L0P48_04220</name>
</gene>